<reference evidence="4" key="1">
    <citation type="submission" date="2021-05" db="EMBL/GenBank/DDBJ databases">
        <authorList>
            <person name="Pietrasiak N."/>
            <person name="Ward R."/>
            <person name="Stajich J.E."/>
            <person name="Kurbessoian T."/>
        </authorList>
    </citation>
    <scope>NUCLEOTIDE SEQUENCE</scope>
    <source>
        <strain evidence="4">GSE-TBD4-15B</strain>
    </source>
</reference>
<evidence type="ECO:0000259" key="3">
    <source>
        <dbReference type="Pfam" id="PF04015"/>
    </source>
</evidence>
<dbReference type="AlphaFoldDB" id="A0A951U735"/>
<dbReference type="PROSITE" id="PS51318">
    <property type="entry name" value="TAT"/>
    <property type="match status" value="1"/>
</dbReference>
<gene>
    <name evidence="4" type="ORF">KME07_16805</name>
</gene>
<dbReference type="InterPro" id="IPR007160">
    <property type="entry name" value="DUF362"/>
</dbReference>
<protein>
    <submittedName>
        <fullName evidence="4">DUF362 domain-containing protein</fullName>
    </submittedName>
</protein>
<feature type="domain" description="DUF362" evidence="3">
    <location>
        <begin position="99"/>
        <end position="304"/>
    </location>
</feature>
<sequence>MSFSDYRSYSRRKLLQLAGLAAGSTAVSVACNAVTTPSEEISAQSSPGSSPDSAAAPETAVPAGSGVSRVVLVRSEDRVAGTRKAIDLLQPEGITGQTVFLKPNYNTADPAPASTDTALLEALVQELQNAGAGQITVGDRSGMAETRQAMQTKGVFELADRYGLNAIVLDELSQADWQYFPPAGTHWSKGFAFARPALQAEAVVNTCCLKTHRFGGHFTLSLKNTVGLVAKYVPGDSYNYMGELHSSPHQRLMIAEANKVYSPALVLLDGVEAFVNGGPEAGDVAKPGVILAGTDRVAVDVVAIGILRSLGTSSTVAQGSVWDLEQIKRAVELGLGAGSPDQIEIVTADSASQTTADQIRPLIVA</sequence>
<feature type="signal peptide" evidence="2">
    <location>
        <begin position="1"/>
        <end position="29"/>
    </location>
</feature>
<dbReference type="InterPro" id="IPR006311">
    <property type="entry name" value="TAT_signal"/>
</dbReference>
<organism evidence="4 5">
    <name type="scientific">Pegethrix bostrychoides GSE-TBD4-15B</name>
    <dbReference type="NCBI Taxonomy" id="2839662"/>
    <lineage>
        <taxon>Bacteria</taxon>
        <taxon>Bacillati</taxon>
        <taxon>Cyanobacteriota</taxon>
        <taxon>Cyanophyceae</taxon>
        <taxon>Oculatellales</taxon>
        <taxon>Oculatellaceae</taxon>
        <taxon>Pegethrix</taxon>
    </lineage>
</organism>
<evidence type="ECO:0000313" key="5">
    <source>
        <dbReference type="Proteomes" id="UP000707356"/>
    </source>
</evidence>
<evidence type="ECO:0000313" key="4">
    <source>
        <dbReference type="EMBL" id="MBW4467087.1"/>
    </source>
</evidence>
<feature type="chain" id="PRO_5037613793" evidence="2">
    <location>
        <begin position="30"/>
        <end position="365"/>
    </location>
</feature>
<dbReference type="EMBL" id="JAHHHV010000073">
    <property type="protein sequence ID" value="MBW4467087.1"/>
    <property type="molecule type" value="Genomic_DNA"/>
</dbReference>
<dbReference type="Proteomes" id="UP000707356">
    <property type="component" value="Unassembled WGS sequence"/>
</dbReference>
<keyword evidence="2" id="KW-0732">Signal</keyword>
<evidence type="ECO:0000256" key="2">
    <source>
        <dbReference type="SAM" id="SignalP"/>
    </source>
</evidence>
<reference evidence="4" key="2">
    <citation type="journal article" date="2022" name="Microbiol. Resour. Announc.">
        <title>Metagenome Sequencing to Explore Phylogenomics of Terrestrial Cyanobacteria.</title>
        <authorList>
            <person name="Ward R.D."/>
            <person name="Stajich J.E."/>
            <person name="Johansen J.R."/>
            <person name="Huntemann M."/>
            <person name="Clum A."/>
            <person name="Foster B."/>
            <person name="Foster B."/>
            <person name="Roux S."/>
            <person name="Palaniappan K."/>
            <person name="Varghese N."/>
            <person name="Mukherjee S."/>
            <person name="Reddy T.B.K."/>
            <person name="Daum C."/>
            <person name="Copeland A."/>
            <person name="Chen I.A."/>
            <person name="Ivanova N.N."/>
            <person name="Kyrpides N.C."/>
            <person name="Shapiro N."/>
            <person name="Eloe-Fadrosh E.A."/>
            <person name="Pietrasiak N."/>
        </authorList>
    </citation>
    <scope>NUCLEOTIDE SEQUENCE</scope>
    <source>
        <strain evidence="4">GSE-TBD4-15B</strain>
    </source>
</reference>
<dbReference type="PROSITE" id="PS51257">
    <property type="entry name" value="PROKAR_LIPOPROTEIN"/>
    <property type="match status" value="1"/>
</dbReference>
<dbReference type="Pfam" id="PF04015">
    <property type="entry name" value="DUF362"/>
    <property type="match status" value="1"/>
</dbReference>
<feature type="region of interest" description="Disordered" evidence="1">
    <location>
        <begin position="40"/>
        <end position="62"/>
    </location>
</feature>
<name>A0A951U735_9CYAN</name>
<evidence type="ECO:0000256" key="1">
    <source>
        <dbReference type="SAM" id="MobiDB-lite"/>
    </source>
</evidence>
<comment type="caution">
    <text evidence="4">The sequence shown here is derived from an EMBL/GenBank/DDBJ whole genome shotgun (WGS) entry which is preliminary data.</text>
</comment>
<proteinExistence type="predicted"/>
<accession>A0A951U735</accession>